<dbReference type="InterPro" id="IPR025329">
    <property type="entry name" value="DUF4235"/>
</dbReference>
<protein>
    <submittedName>
        <fullName evidence="2">Uncharacterized protein DUF4235</fullName>
    </submittedName>
</protein>
<dbReference type="Proteomes" id="UP000319213">
    <property type="component" value="Unassembled WGS sequence"/>
</dbReference>
<evidence type="ECO:0000313" key="3">
    <source>
        <dbReference type="Proteomes" id="UP000319213"/>
    </source>
</evidence>
<dbReference type="AlphaFoldDB" id="A0A543IVR4"/>
<evidence type="ECO:0000256" key="1">
    <source>
        <dbReference type="SAM" id="Phobius"/>
    </source>
</evidence>
<dbReference type="OrthoDB" id="6293727at2"/>
<keyword evidence="1" id="KW-0812">Transmembrane</keyword>
<keyword evidence="1" id="KW-0472">Membrane</keyword>
<dbReference type="EMBL" id="VFPQ01000001">
    <property type="protein sequence ID" value="TQM74668.1"/>
    <property type="molecule type" value="Genomic_DNA"/>
</dbReference>
<organism evidence="2 3">
    <name type="scientific">Thermopolyspora flexuosa</name>
    <dbReference type="NCBI Taxonomy" id="103836"/>
    <lineage>
        <taxon>Bacteria</taxon>
        <taxon>Bacillati</taxon>
        <taxon>Actinomycetota</taxon>
        <taxon>Actinomycetes</taxon>
        <taxon>Streptosporangiales</taxon>
        <taxon>Streptosporangiaceae</taxon>
        <taxon>Thermopolyspora</taxon>
    </lineage>
</organism>
<reference evidence="2 3" key="1">
    <citation type="submission" date="2019-06" db="EMBL/GenBank/DDBJ databases">
        <title>Sequencing the genomes of 1000 actinobacteria strains.</title>
        <authorList>
            <person name="Klenk H.-P."/>
        </authorList>
    </citation>
    <scope>NUCLEOTIDE SEQUENCE [LARGE SCALE GENOMIC DNA]</scope>
    <source>
        <strain evidence="2 3">DSM 43186</strain>
    </source>
</reference>
<dbReference type="Pfam" id="PF14019">
    <property type="entry name" value="DUF4235"/>
    <property type="match status" value="1"/>
</dbReference>
<keyword evidence="3" id="KW-1185">Reference proteome</keyword>
<name>A0A543IVR4_9ACTN</name>
<feature type="transmembrane region" description="Helical" evidence="1">
    <location>
        <begin position="12"/>
        <end position="31"/>
    </location>
</feature>
<comment type="caution">
    <text evidence="2">The sequence shown here is derived from an EMBL/GenBank/DDBJ whole genome shotgun (WGS) entry which is preliminary data.</text>
</comment>
<gene>
    <name evidence="2" type="ORF">FHX40_1349</name>
</gene>
<sequence length="94" mass="10226">MTEKAERPDVVWRLIGAVIGLGTGFVARKAIEWGWQKVTGKKPPADPDSLEISMAEAIGYAVVMGVGMEVTRIVATRTVAKRWQSWKQKAGGLS</sequence>
<proteinExistence type="predicted"/>
<keyword evidence="1" id="KW-1133">Transmembrane helix</keyword>
<evidence type="ECO:0000313" key="2">
    <source>
        <dbReference type="EMBL" id="TQM74668.1"/>
    </source>
</evidence>
<accession>A0A543IVR4</accession>
<dbReference type="RefSeq" id="WP_142258804.1">
    <property type="nucleotide sequence ID" value="NZ_BMPV01000003.1"/>
</dbReference>